<keyword evidence="1" id="KW-0472">Membrane</keyword>
<feature type="transmembrane region" description="Helical" evidence="1">
    <location>
        <begin position="45"/>
        <end position="65"/>
    </location>
</feature>
<gene>
    <name evidence="2" type="ORF">AVDCRST_MAG60-1996</name>
</gene>
<name>A0A6J4P2S6_9ACTN</name>
<evidence type="ECO:0000313" key="2">
    <source>
        <dbReference type="EMBL" id="CAA9399385.1"/>
    </source>
</evidence>
<feature type="transmembrane region" description="Helical" evidence="1">
    <location>
        <begin position="77"/>
        <end position="98"/>
    </location>
</feature>
<keyword evidence="1" id="KW-1133">Transmembrane helix</keyword>
<accession>A0A6J4P2S6</accession>
<dbReference type="EMBL" id="CADCUN010000215">
    <property type="protein sequence ID" value="CAA9399385.1"/>
    <property type="molecule type" value="Genomic_DNA"/>
</dbReference>
<sequence length="100" mass="10464">MPDLTSSAHAAIATRWRARLLVVIAVLALGALVATIIAVAYGESLLTPVLLWLGVGALVLALLQLPRSLTPGERPRMAASAAWLIAGIVLYVVVPMLVSQ</sequence>
<evidence type="ECO:0000256" key="1">
    <source>
        <dbReference type="SAM" id="Phobius"/>
    </source>
</evidence>
<protein>
    <submittedName>
        <fullName evidence="2">Uncharacterized protein</fullName>
    </submittedName>
</protein>
<organism evidence="2">
    <name type="scientific">uncultured Nocardioides sp</name>
    <dbReference type="NCBI Taxonomy" id="198441"/>
    <lineage>
        <taxon>Bacteria</taxon>
        <taxon>Bacillati</taxon>
        <taxon>Actinomycetota</taxon>
        <taxon>Actinomycetes</taxon>
        <taxon>Propionibacteriales</taxon>
        <taxon>Nocardioidaceae</taxon>
        <taxon>Nocardioides</taxon>
        <taxon>environmental samples</taxon>
    </lineage>
</organism>
<feature type="transmembrane region" description="Helical" evidence="1">
    <location>
        <begin position="20"/>
        <end position="39"/>
    </location>
</feature>
<keyword evidence="1" id="KW-0812">Transmembrane</keyword>
<dbReference type="AlphaFoldDB" id="A0A6J4P2S6"/>
<proteinExistence type="predicted"/>
<reference evidence="2" key="1">
    <citation type="submission" date="2020-02" db="EMBL/GenBank/DDBJ databases">
        <authorList>
            <person name="Meier V. D."/>
        </authorList>
    </citation>
    <scope>NUCLEOTIDE SEQUENCE</scope>
    <source>
        <strain evidence="2">AVDCRST_MAG60</strain>
    </source>
</reference>